<evidence type="ECO:0000256" key="1">
    <source>
        <dbReference type="SAM" id="SignalP"/>
    </source>
</evidence>
<keyword evidence="1" id="KW-0732">Signal</keyword>
<evidence type="ECO:0008006" key="6">
    <source>
        <dbReference type="Google" id="ProtNLM"/>
    </source>
</evidence>
<reference evidence="2 4" key="1">
    <citation type="submission" date="2019-03" db="EMBL/GenBank/DDBJ databases">
        <title>Genomic Encyclopedia of Type Strains, Phase IV (KMG-IV): sequencing the most valuable type-strain genomes for metagenomic binning, comparative biology and taxonomic classification.</title>
        <authorList>
            <person name="Goeker M."/>
        </authorList>
    </citation>
    <scope>NUCLEOTIDE SEQUENCE [LARGE SCALE GENOMIC DNA]</scope>
    <source>
        <strain evidence="2 4">DSM 28140</strain>
    </source>
</reference>
<proteinExistence type="predicted"/>
<dbReference type="EMBL" id="VDGV01000110">
    <property type="protein sequence ID" value="TNG88764.1"/>
    <property type="molecule type" value="Genomic_DNA"/>
</dbReference>
<dbReference type="Proteomes" id="UP000294619">
    <property type="component" value="Unassembled WGS sequence"/>
</dbReference>
<protein>
    <recommendedName>
        <fullName evidence="6">Recombinase XerD</fullName>
    </recommendedName>
</protein>
<dbReference type="RefSeq" id="WP_132966965.1">
    <property type="nucleotide sequence ID" value="NZ_LEKL01000029.1"/>
</dbReference>
<accession>A0A4R3Y2S5</accession>
<feature type="chain" id="PRO_5021034070" description="Recombinase XerD" evidence="1">
    <location>
        <begin position="21"/>
        <end position="103"/>
    </location>
</feature>
<feature type="signal peptide" evidence="1">
    <location>
        <begin position="1"/>
        <end position="20"/>
    </location>
</feature>
<dbReference type="EMBL" id="SMCP01000006">
    <property type="protein sequence ID" value="TCV86475.1"/>
    <property type="molecule type" value="Genomic_DNA"/>
</dbReference>
<dbReference type="Pfam" id="PF17274">
    <property type="entry name" value="DUF5339"/>
    <property type="match status" value="1"/>
</dbReference>
<keyword evidence="5" id="KW-1185">Reference proteome</keyword>
<evidence type="ECO:0000313" key="4">
    <source>
        <dbReference type="Proteomes" id="UP000294619"/>
    </source>
</evidence>
<dbReference type="AlphaFoldDB" id="A0A4R3Y2S5"/>
<sequence>MLKKIVASAALALLIGAASANTSTSTPITSSIPQQCNQLFTETEQLIKEAEKQPGTHTQFANIKNKLSQSKKQILALEREVQIKSCDKGLVALNNIKNQQIQP</sequence>
<organism evidence="2 4">
    <name type="scientific">Testudinibacter aquarius</name>
    <dbReference type="NCBI Taxonomy" id="1524974"/>
    <lineage>
        <taxon>Bacteria</taxon>
        <taxon>Pseudomonadati</taxon>
        <taxon>Pseudomonadota</taxon>
        <taxon>Gammaproteobacteria</taxon>
        <taxon>Pasteurellales</taxon>
        <taxon>Pasteurellaceae</taxon>
        <taxon>Testudinibacter</taxon>
    </lineage>
</organism>
<evidence type="ECO:0000313" key="2">
    <source>
        <dbReference type="EMBL" id="TCV86475.1"/>
    </source>
</evidence>
<evidence type="ECO:0000313" key="5">
    <source>
        <dbReference type="Proteomes" id="UP000305526"/>
    </source>
</evidence>
<comment type="caution">
    <text evidence="2">The sequence shown here is derived from an EMBL/GenBank/DDBJ whole genome shotgun (WGS) entry which is preliminary data.</text>
</comment>
<gene>
    <name evidence="2" type="ORF">EDC16_10620</name>
    <name evidence="3" type="ORF">FHQ21_10905</name>
</gene>
<dbReference type="InterPro" id="IPR020493">
    <property type="entry name" value="Uncharacterised_HI0310"/>
</dbReference>
<dbReference type="Proteomes" id="UP000305526">
    <property type="component" value="Unassembled WGS sequence"/>
</dbReference>
<name>A0A4R3Y2S5_9PAST</name>
<evidence type="ECO:0000313" key="3">
    <source>
        <dbReference type="EMBL" id="TNG88764.1"/>
    </source>
</evidence>
<reference evidence="3 5" key="2">
    <citation type="submission" date="2019-05" db="EMBL/GenBank/DDBJ databases">
        <title>Pasteurellaceae isolates from reptiles.</title>
        <authorList>
            <person name="Bojesen A.M."/>
            <person name="Lund E."/>
        </authorList>
    </citation>
    <scope>NUCLEOTIDE SEQUENCE [LARGE SCALE GENOMIC DNA]</scope>
    <source>
        <strain evidence="3 5">ELNT2x</strain>
    </source>
</reference>